<evidence type="ECO:0000256" key="2">
    <source>
        <dbReference type="ARBA" id="ARBA00022472"/>
    </source>
</evidence>
<comment type="similarity">
    <text evidence="1">Belongs to the mTERF family.</text>
</comment>
<keyword evidence="2" id="KW-0805">Transcription regulation</keyword>
<keyword evidence="3" id="KW-0809">Transit peptide</keyword>
<dbReference type="AlphaFoldDB" id="A0ABC9E8U5"/>
<dbReference type="GO" id="GO:0006353">
    <property type="term" value="P:DNA-templated transcription termination"/>
    <property type="evidence" value="ECO:0007669"/>
    <property type="project" value="UniProtKB-KW"/>
</dbReference>
<name>A0ABC9E8U5_9POAL</name>
<evidence type="ECO:0000256" key="3">
    <source>
        <dbReference type="ARBA" id="ARBA00022946"/>
    </source>
</evidence>
<sequence>MVEWSCFGSSGALPNTPLNYPRTRRRKADTVGRHSAAASAAAAPAGAMIRQLRQRIFPLLLHSLPRAPGSHTSSPISLRGYLATAASTISPKPFAVEDYLVASCGLSRAQALRASKKISHLKSPTKPDAVLAFLASLGVPRADVATLVACDPRFLCCSVEKTLAPRVAELTGLGLSRSEIARFIPIALYSFRRCSLSRTVSFWLPIFGSFDKLLDGLRNNAGIFSIDFEKVAKPNLDFLQQCGVSAREIAGANVYSSRLLSMKPEYLREAAERVEALGIKRNSPMFRHGLCLVAFMSKEDVAKKMGMLKKVGFSQHHLLMIVKKAPLVLGASEDKIRRVVAFWTREVGLDAQYIAQRPALIMYSLERRLLPRHRLLSVLREKGLRDLELNYYTAAMSEKIFVQKFVIPYKDNVPGLAEDYASRHSGVSGLLVKES</sequence>
<dbReference type="FunFam" id="1.25.70.10:FF:000001">
    <property type="entry name" value="Mitochondrial transcription termination factor-like"/>
    <property type="match status" value="1"/>
</dbReference>
<protein>
    <submittedName>
        <fullName evidence="4">Uncharacterized protein</fullName>
    </submittedName>
</protein>
<dbReference type="Proteomes" id="UP001497457">
    <property type="component" value="Chromosome 36b"/>
</dbReference>
<proteinExistence type="inferred from homology"/>
<dbReference type="InterPro" id="IPR038538">
    <property type="entry name" value="MTERF_sf"/>
</dbReference>
<keyword evidence="2" id="KW-0804">Transcription</keyword>
<dbReference type="Pfam" id="PF02536">
    <property type="entry name" value="mTERF"/>
    <property type="match status" value="2"/>
</dbReference>
<dbReference type="SMART" id="SM00733">
    <property type="entry name" value="Mterf"/>
    <property type="match status" value="4"/>
</dbReference>
<organism evidence="4 5">
    <name type="scientific">Urochloa decumbens</name>
    <dbReference type="NCBI Taxonomy" id="240449"/>
    <lineage>
        <taxon>Eukaryota</taxon>
        <taxon>Viridiplantae</taxon>
        <taxon>Streptophyta</taxon>
        <taxon>Embryophyta</taxon>
        <taxon>Tracheophyta</taxon>
        <taxon>Spermatophyta</taxon>
        <taxon>Magnoliopsida</taxon>
        <taxon>Liliopsida</taxon>
        <taxon>Poales</taxon>
        <taxon>Poaceae</taxon>
        <taxon>PACMAD clade</taxon>
        <taxon>Panicoideae</taxon>
        <taxon>Panicodae</taxon>
        <taxon>Paniceae</taxon>
        <taxon>Melinidinae</taxon>
        <taxon>Urochloa</taxon>
    </lineage>
</organism>
<gene>
    <name evidence="4" type="ORF">URODEC1_LOCUS92444</name>
</gene>
<evidence type="ECO:0000313" key="4">
    <source>
        <dbReference type="EMBL" id="CAL5051979.1"/>
    </source>
</evidence>
<evidence type="ECO:0000256" key="1">
    <source>
        <dbReference type="ARBA" id="ARBA00007692"/>
    </source>
</evidence>
<keyword evidence="5" id="KW-1185">Reference proteome</keyword>
<dbReference type="FunFam" id="1.25.70.10:FF:000016">
    <property type="entry name" value="Mitochondrial transcription termination factor-like"/>
    <property type="match status" value="1"/>
</dbReference>
<dbReference type="PANTHER" id="PTHR13068">
    <property type="entry name" value="CGI-12 PROTEIN-RELATED"/>
    <property type="match status" value="1"/>
</dbReference>
<evidence type="ECO:0000313" key="5">
    <source>
        <dbReference type="Proteomes" id="UP001497457"/>
    </source>
</evidence>
<dbReference type="EMBL" id="OZ075146">
    <property type="protein sequence ID" value="CAL5051979.1"/>
    <property type="molecule type" value="Genomic_DNA"/>
</dbReference>
<keyword evidence="2" id="KW-0806">Transcription termination</keyword>
<dbReference type="InterPro" id="IPR003690">
    <property type="entry name" value="MTERF"/>
</dbReference>
<reference evidence="4" key="1">
    <citation type="submission" date="2024-10" db="EMBL/GenBank/DDBJ databases">
        <authorList>
            <person name="Ryan C."/>
        </authorList>
    </citation>
    <scope>NUCLEOTIDE SEQUENCE [LARGE SCALE GENOMIC DNA]</scope>
</reference>
<dbReference type="PANTHER" id="PTHR13068:SF83">
    <property type="entry name" value="OS06G0224500 PROTEIN"/>
    <property type="match status" value="1"/>
</dbReference>
<accession>A0ABC9E8U5</accession>
<dbReference type="Gene3D" id="1.25.70.10">
    <property type="entry name" value="Transcription termination factor 3, mitochondrial"/>
    <property type="match status" value="1"/>
</dbReference>